<dbReference type="EMBL" id="JAWQEG010002296">
    <property type="protein sequence ID" value="KAK3872882.1"/>
    <property type="molecule type" value="Genomic_DNA"/>
</dbReference>
<gene>
    <name evidence="2" type="ORF">Pcinc_022073</name>
</gene>
<comment type="caution">
    <text evidence="2">The sequence shown here is derived from an EMBL/GenBank/DDBJ whole genome shotgun (WGS) entry which is preliminary data.</text>
</comment>
<protein>
    <submittedName>
        <fullName evidence="2">Uncharacterized protein</fullName>
    </submittedName>
</protein>
<feature type="region of interest" description="Disordered" evidence="1">
    <location>
        <begin position="1"/>
        <end position="33"/>
    </location>
</feature>
<accession>A0AAE1FGV2</accession>
<organism evidence="2 3">
    <name type="scientific">Petrolisthes cinctipes</name>
    <name type="common">Flat porcelain crab</name>
    <dbReference type="NCBI Taxonomy" id="88211"/>
    <lineage>
        <taxon>Eukaryota</taxon>
        <taxon>Metazoa</taxon>
        <taxon>Ecdysozoa</taxon>
        <taxon>Arthropoda</taxon>
        <taxon>Crustacea</taxon>
        <taxon>Multicrustacea</taxon>
        <taxon>Malacostraca</taxon>
        <taxon>Eumalacostraca</taxon>
        <taxon>Eucarida</taxon>
        <taxon>Decapoda</taxon>
        <taxon>Pleocyemata</taxon>
        <taxon>Anomura</taxon>
        <taxon>Galatheoidea</taxon>
        <taxon>Porcellanidae</taxon>
        <taxon>Petrolisthes</taxon>
    </lineage>
</organism>
<feature type="compositionally biased region" description="Basic and acidic residues" evidence="1">
    <location>
        <begin position="1"/>
        <end position="14"/>
    </location>
</feature>
<evidence type="ECO:0000313" key="2">
    <source>
        <dbReference type="EMBL" id="KAK3872882.1"/>
    </source>
</evidence>
<sequence>MEGKGKTGKEERVRQVHKKERKRYGQSEQSERQSEAAFVPLVTIISSLEQYLPTLIFPSLVITTSPAIPTHTIQTAKFIKPASLRD</sequence>
<dbReference type="AlphaFoldDB" id="A0AAE1FGV2"/>
<proteinExistence type="predicted"/>
<reference evidence="2" key="1">
    <citation type="submission" date="2023-10" db="EMBL/GenBank/DDBJ databases">
        <title>Genome assemblies of two species of porcelain crab, Petrolisthes cinctipes and Petrolisthes manimaculis (Anomura: Porcellanidae).</title>
        <authorList>
            <person name="Angst P."/>
        </authorList>
    </citation>
    <scope>NUCLEOTIDE SEQUENCE</scope>
    <source>
        <strain evidence="2">PB745_01</strain>
        <tissue evidence="2">Gill</tissue>
    </source>
</reference>
<keyword evidence="3" id="KW-1185">Reference proteome</keyword>
<evidence type="ECO:0000256" key="1">
    <source>
        <dbReference type="SAM" id="MobiDB-lite"/>
    </source>
</evidence>
<feature type="compositionally biased region" description="Basic and acidic residues" evidence="1">
    <location>
        <begin position="23"/>
        <end position="33"/>
    </location>
</feature>
<name>A0AAE1FGV2_PETCI</name>
<evidence type="ECO:0000313" key="3">
    <source>
        <dbReference type="Proteomes" id="UP001286313"/>
    </source>
</evidence>
<dbReference type="Proteomes" id="UP001286313">
    <property type="component" value="Unassembled WGS sequence"/>
</dbReference>